<evidence type="ECO:0000256" key="6">
    <source>
        <dbReference type="SAM" id="Phobius"/>
    </source>
</evidence>
<evidence type="ECO:0000256" key="3">
    <source>
        <dbReference type="ARBA" id="ARBA00022692"/>
    </source>
</evidence>
<dbReference type="GeneID" id="67033284"/>
<keyword evidence="5 6" id="KW-0472">Membrane</keyword>
<proteinExistence type="inferred from homology"/>
<organism evidence="7 8">
    <name type="scientific">Rhizoctonia solani</name>
    <dbReference type="NCBI Taxonomy" id="456999"/>
    <lineage>
        <taxon>Eukaryota</taxon>
        <taxon>Fungi</taxon>
        <taxon>Dikarya</taxon>
        <taxon>Basidiomycota</taxon>
        <taxon>Agaricomycotina</taxon>
        <taxon>Agaricomycetes</taxon>
        <taxon>Cantharellales</taxon>
        <taxon>Ceratobasidiaceae</taxon>
        <taxon>Rhizoctonia</taxon>
    </lineage>
</organism>
<keyword evidence="4 6" id="KW-1133">Transmembrane helix</keyword>
<dbReference type="GO" id="GO:0016020">
    <property type="term" value="C:membrane"/>
    <property type="evidence" value="ECO:0007669"/>
    <property type="project" value="UniProtKB-SubCell"/>
</dbReference>
<comment type="subcellular location">
    <subcellularLocation>
        <location evidence="1">Membrane</location>
        <topology evidence="1">Multi-pass membrane protein</topology>
    </subcellularLocation>
</comment>
<dbReference type="Pfam" id="PF06140">
    <property type="entry name" value="Ifi-6-16"/>
    <property type="match status" value="1"/>
</dbReference>
<evidence type="ECO:0000256" key="5">
    <source>
        <dbReference type="ARBA" id="ARBA00023136"/>
    </source>
</evidence>
<evidence type="ECO:0000313" key="7">
    <source>
        <dbReference type="EMBL" id="QRW25929.1"/>
    </source>
</evidence>
<evidence type="ECO:0000313" key="8">
    <source>
        <dbReference type="Proteomes" id="UP000650533"/>
    </source>
</evidence>
<dbReference type="PANTHER" id="PTHR16932:SF18">
    <property type="entry name" value="INTERFERON, ALPHA-INDUCIBLE PROTEIN 27-LIKE 2"/>
    <property type="match status" value="1"/>
</dbReference>
<accession>A0A8H8T226</accession>
<reference evidence="7" key="1">
    <citation type="submission" date="2020-05" db="EMBL/GenBank/DDBJ databases">
        <title>Evolutionary and genomic comparisons of hybrid uninucleate and nonhybrid Rhizoctonia fungi.</title>
        <authorList>
            <person name="Li C."/>
            <person name="Chen X."/>
        </authorList>
    </citation>
    <scope>NUCLEOTIDE SEQUENCE</scope>
    <source>
        <strain evidence="7">AG-1 IA</strain>
    </source>
</reference>
<dbReference type="AlphaFoldDB" id="A0A8H8T226"/>
<feature type="transmembrane region" description="Helical" evidence="6">
    <location>
        <begin position="78"/>
        <end position="99"/>
    </location>
</feature>
<evidence type="ECO:0000256" key="4">
    <source>
        <dbReference type="ARBA" id="ARBA00022989"/>
    </source>
</evidence>
<comment type="similarity">
    <text evidence="2">Belongs to the IFI6/IFI27 family.</text>
</comment>
<evidence type="ECO:0000256" key="2">
    <source>
        <dbReference type="ARBA" id="ARBA00007262"/>
    </source>
</evidence>
<dbReference type="InterPro" id="IPR038213">
    <property type="entry name" value="IFI6/IFI27-like_sf"/>
</dbReference>
<sequence>MERPWIHRTLVSAAKFAIFSATTTTIIVMVTPPFLGFTASGVAAGSLAAAIQSVFYGAAVPAGSLFSIMQSIGATGVFLPAIAAGLSAGTLCAVTRIVVGAVARVYQFLDGRMRERLLELLRALVAMGALTALDLQRIVGQGRQGIAG</sequence>
<protein>
    <submittedName>
        <fullName evidence="7">Interferon-induced 6-16 family protein</fullName>
    </submittedName>
</protein>
<feature type="transmembrane region" description="Helical" evidence="6">
    <location>
        <begin position="12"/>
        <end position="30"/>
    </location>
</feature>
<dbReference type="PANTHER" id="PTHR16932">
    <property type="entry name" value="INTERFERON ALPHA-INDUCIBLE PROTEIN 27"/>
    <property type="match status" value="1"/>
</dbReference>
<dbReference type="InterPro" id="IPR009311">
    <property type="entry name" value="IFI6/IFI27-like"/>
</dbReference>
<dbReference type="Gene3D" id="6.10.110.10">
    <property type="match status" value="1"/>
</dbReference>
<feature type="transmembrane region" description="Helical" evidence="6">
    <location>
        <begin position="37"/>
        <end position="58"/>
    </location>
</feature>
<name>A0A8H8T226_9AGAM</name>
<evidence type="ECO:0000256" key="1">
    <source>
        <dbReference type="ARBA" id="ARBA00004141"/>
    </source>
</evidence>
<dbReference type="Proteomes" id="UP000650533">
    <property type="component" value="Chromosome 14"/>
</dbReference>
<gene>
    <name evidence="7" type="ORF">RhiXN_11006</name>
</gene>
<keyword evidence="3 6" id="KW-0812">Transmembrane</keyword>
<dbReference type="RefSeq" id="XP_043186166.1">
    <property type="nucleotide sequence ID" value="XM_043330821.1"/>
</dbReference>
<dbReference type="EMBL" id="CP059671">
    <property type="protein sequence ID" value="QRW25929.1"/>
    <property type="molecule type" value="Genomic_DNA"/>
</dbReference>
<dbReference type="KEGG" id="rsx:RhiXN_11006"/>